<keyword evidence="6" id="KW-1185">Reference proteome</keyword>
<evidence type="ECO:0000256" key="1">
    <source>
        <dbReference type="ARBA" id="ARBA00010990"/>
    </source>
</evidence>
<accession>A0ABQ4QT87</accession>
<dbReference type="InterPro" id="IPR050559">
    <property type="entry name" value="P-Pant_transferase_sf"/>
</dbReference>
<evidence type="ECO:0000259" key="3">
    <source>
        <dbReference type="Pfam" id="PF01648"/>
    </source>
</evidence>
<dbReference type="Proteomes" id="UP001055167">
    <property type="component" value="Unassembled WGS sequence"/>
</dbReference>
<dbReference type="Pfam" id="PF01648">
    <property type="entry name" value="ACPS"/>
    <property type="match status" value="1"/>
</dbReference>
<evidence type="ECO:0000313" key="5">
    <source>
        <dbReference type="EMBL" id="GJD48110.1"/>
    </source>
</evidence>
<feature type="domain" description="4'-phosphopantetheinyl transferase N-terminal" evidence="4">
    <location>
        <begin position="42"/>
        <end position="121"/>
    </location>
</feature>
<comment type="similarity">
    <text evidence="1">Belongs to the P-Pant transferase superfamily. Gsp/Sfp/HetI/AcpT family.</text>
</comment>
<comment type="caution">
    <text evidence="5">The sequence shown here is derived from an EMBL/GenBank/DDBJ whole genome shotgun (WGS) entry which is preliminary data.</text>
</comment>
<evidence type="ECO:0000256" key="2">
    <source>
        <dbReference type="ARBA" id="ARBA00022679"/>
    </source>
</evidence>
<dbReference type="InterPro" id="IPR055066">
    <property type="entry name" value="AASDHPPT_N"/>
</dbReference>
<dbReference type="InterPro" id="IPR008278">
    <property type="entry name" value="4-PPantetheinyl_Trfase_dom"/>
</dbReference>
<dbReference type="EMBL" id="BPQH01000002">
    <property type="protein sequence ID" value="GJD48110.1"/>
    <property type="molecule type" value="Genomic_DNA"/>
</dbReference>
<evidence type="ECO:0008006" key="7">
    <source>
        <dbReference type="Google" id="ProtNLM"/>
    </source>
</evidence>
<sequence>MAVRDRSGIESLPLDRLVPVLGPGEALAVVAPAGIVATALAPARRALPPDETARIARFRQPQDRLEREAAHGLLRHLLGGLLGRPPAGLVLVRDAFGRPALPDARDLDLNLSHGAGWVAAALARGGRIGVDVEGAARPVDWDALGPHFLHPAELAEFRALPAGARPRRALEIWAVKEACLKASGEGLSAVPETVRLVPDGAAWRLDHRGLRLRAASLVLGDGARFAWSGEAHLDVRVVGAPGVADAAGD</sequence>
<reference evidence="5" key="2">
    <citation type="submission" date="2021-08" db="EMBL/GenBank/DDBJ databases">
        <authorList>
            <person name="Tani A."/>
            <person name="Ola A."/>
            <person name="Ogura Y."/>
            <person name="Katsura K."/>
            <person name="Hayashi T."/>
        </authorList>
    </citation>
    <scope>NUCLEOTIDE SEQUENCE</scope>
    <source>
        <strain evidence="5">KCTC 52305</strain>
    </source>
</reference>
<reference evidence="5" key="1">
    <citation type="journal article" date="2021" name="Front. Microbiol.">
        <title>Comprehensive Comparative Genomics and Phenotyping of Methylobacterium Species.</title>
        <authorList>
            <person name="Alessa O."/>
            <person name="Ogura Y."/>
            <person name="Fujitani Y."/>
            <person name="Takami H."/>
            <person name="Hayashi T."/>
            <person name="Sahin N."/>
            <person name="Tani A."/>
        </authorList>
    </citation>
    <scope>NUCLEOTIDE SEQUENCE</scope>
    <source>
        <strain evidence="5">KCTC 52305</strain>
    </source>
</reference>
<gene>
    <name evidence="5" type="ORF">OPKNFCMD_0826</name>
</gene>
<name>A0ABQ4QT87_9HYPH</name>
<evidence type="ECO:0000259" key="4">
    <source>
        <dbReference type="Pfam" id="PF22624"/>
    </source>
</evidence>
<protein>
    <recommendedName>
        <fullName evidence="7">4'-phosphopantetheinyl transferase superfamily protein</fullName>
    </recommendedName>
</protein>
<dbReference type="SUPFAM" id="SSF56214">
    <property type="entry name" value="4'-phosphopantetheinyl transferase"/>
    <property type="match status" value="2"/>
</dbReference>
<dbReference type="InterPro" id="IPR037143">
    <property type="entry name" value="4-PPantetheinyl_Trfase_dom_sf"/>
</dbReference>
<dbReference type="RefSeq" id="WP_128560927.1">
    <property type="nucleotide sequence ID" value="NZ_KZ984641.1"/>
</dbReference>
<keyword evidence="2" id="KW-0808">Transferase</keyword>
<dbReference type="PANTHER" id="PTHR12215:SF10">
    <property type="entry name" value="L-AMINOADIPATE-SEMIALDEHYDE DEHYDROGENASE-PHOSPHOPANTETHEINYL TRANSFERASE"/>
    <property type="match status" value="1"/>
</dbReference>
<feature type="domain" description="4'-phosphopantetheinyl transferase" evidence="3">
    <location>
        <begin position="127"/>
        <end position="193"/>
    </location>
</feature>
<evidence type="ECO:0000313" key="6">
    <source>
        <dbReference type="Proteomes" id="UP001055167"/>
    </source>
</evidence>
<dbReference type="Gene3D" id="3.90.470.20">
    <property type="entry name" value="4'-phosphopantetheinyl transferase domain"/>
    <property type="match status" value="1"/>
</dbReference>
<organism evidence="5 6">
    <name type="scientific">Methylobacterium crusticola</name>
    <dbReference type="NCBI Taxonomy" id="1697972"/>
    <lineage>
        <taxon>Bacteria</taxon>
        <taxon>Pseudomonadati</taxon>
        <taxon>Pseudomonadota</taxon>
        <taxon>Alphaproteobacteria</taxon>
        <taxon>Hyphomicrobiales</taxon>
        <taxon>Methylobacteriaceae</taxon>
        <taxon>Methylobacterium</taxon>
    </lineage>
</organism>
<dbReference type="Pfam" id="PF22624">
    <property type="entry name" value="AASDHPPT_N"/>
    <property type="match status" value="1"/>
</dbReference>
<dbReference type="PANTHER" id="PTHR12215">
    <property type="entry name" value="PHOSPHOPANTETHEINE TRANSFERASE"/>
    <property type="match status" value="1"/>
</dbReference>
<proteinExistence type="inferred from homology"/>